<dbReference type="FunFam" id="2.40.10.10:FF:000068">
    <property type="entry name" value="transmembrane protease serine 2"/>
    <property type="match status" value="1"/>
</dbReference>
<dbReference type="PANTHER" id="PTHR24250:SF50">
    <property type="entry name" value="PEPTIDASE S1 DOMAIN-CONTAINING PROTEIN"/>
    <property type="match status" value="1"/>
</dbReference>
<evidence type="ECO:0000313" key="5">
    <source>
        <dbReference type="Proteomes" id="UP000008792"/>
    </source>
</evidence>
<dbReference type="OrthoDB" id="7859514at2759"/>
<evidence type="ECO:0000256" key="2">
    <source>
        <dbReference type="SAM" id="SignalP"/>
    </source>
</evidence>
<keyword evidence="2" id="KW-0732">Signal</keyword>
<evidence type="ECO:0000313" key="4">
    <source>
        <dbReference type="EMBL" id="EDW59149.1"/>
    </source>
</evidence>
<keyword evidence="1" id="KW-1015">Disulfide bond</keyword>
<reference evidence="4 5" key="1">
    <citation type="journal article" date="2007" name="Nature">
        <title>Evolution of genes and genomes on the Drosophila phylogeny.</title>
        <authorList>
            <consortium name="Drosophila 12 Genomes Consortium"/>
            <person name="Clark A.G."/>
            <person name="Eisen M.B."/>
            <person name="Smith D.R."/>
            <person name="Bergman C.M."/>
            <person name="Oliver B."/>
            <person name="Markow T.A."/>
            <person name="Kaufman T.C."/>
            <person name="Kellis M."/>
            <person name="Gelbart W."/>
            <person name="Iyer V.N."/>
            <person name="Pollard D.A."/>
            <person name="Sackton T.B."/>
            <person name="Larracuente A.M."/>
            <person name="Singh N.D."/>
            <person name="Abad J.P."/>
            <person name="Abt D.N."/>
            <person name="Adryan B."/>
            <person name="Aguade M."/>
            <person name="Akashi H."/>
            <person name="Anderson W.W."/>
            <person name="Aquadro C.F."/>
            <person name="Ardell D.H."/>
            <person name="Arguello R."/>
            <person name="Artieri C.G."/>
            <person name="Barbash D.A."/>
            <person name="Barker D."/>
            <person name="Barsanti P."/>
            <person name="Batterham P."/>
            <person name="Batzoglou S."/>
            <person name="Begun D."/>
            <person name="Bhutkar A."/>
            <person name="Blanco E."/>
            <person name="Bosak S.A."/>
            <person name="Bradley R.K."/>
            <person name="Brand A.D."/>
            <person name="Brent M.R."/>
            <person name="Brooks A.N."/>
            <person name="Brown R.H."/>
            <person name="Butlin R.K."/>
            <person name="Caggese C."/>
            <person name="Calvi B.R."/>
            <person name="Bernardo de Carvalho A."/>
            <person name="Caspi A."/>
            <person name="Castrezana S."/>
            <person name="Celniker S.E."/>
            <person name="Chang J.L."/>
            <person name="Chapple C."/>
            <person name="Chatterji S."/>
            <person name="Chinwalla A."/>
            <person name="Civetta A."/>
            <person name="Clifton S.W."/>
            <person name="Comeron J.M."/>
            <person name="Costello J.C."/>
            <person name="Coyne J.A."/>
            <person name="Daub J."/>
            <person name="David R.G."/>
            <person name="Delcher A.L."/>
            <person name="Delehaunty K."/>
            <person name="Do C.B."/>
            <person name="Ebling H."/>
            <person name="Edwards K."/>
            <person name="Eickbush T."/>
            <person name="Evans J.D."/>
            <person name="Filipski A."/>
            <person name="Findeiss S."/>
            <person name="Freyhult E."/>
            <person name="Fulton L."/>
            <person name="Fulton R."/>
            <person name="Garcia A.C."/>
            <person name="Gardiner A."/>
            <person name="Garfield D.A."/>
            <person name="Garvin B.E."/>
            <person name="Gibson G."/>
            <person name="Gilbert D."/>
            <person name="Gnerre S."/>
            <person name="Godfrey J."/>
            <person name="Good R."/>
            <person name="Gotea V."/>
            <person name="Gravely B."/>
            <person name="Greenberg A.J."/>
            <person name="Griffiths-Jones S."/>
            <person name="Gross S."/>
            <person name="Guigo R."/>
            <person name="Gustafson E.A."/>
            <person name="Haerty W."/>
            <person name="Hahn M.W."/>
            <person name="Halligan D.L."/>
            <person name="Halpern A.L."/>
            <person name="Halter G.M."/>
            <person name="Han M.V."/>
            <person name="Heger A."/>
            <person name="Hillier L."/>
            <person name="Hinrichs A.S."/>
            <person name="Holmes I."/>
            <person name="Hoskins R.A."/>
            <person name="Hubisz M.J."/>
            <person name="Hultmark D."/>
            <person name="Huntley M.A."/>
            <person name="Jaffe D.B."/>
            <person name="Jagadeeshan S."/>
            <person name="Jeck W.R."/>
            <person name="Johnson J."/>
            <person name="Jones C.D."/>
            <person name="Jordan W.C."/>
            <person name="Karpen G.H."/>
            <person name="Kataoka E."/>
            <person name="Keightley P.D."/>
            <person name="Kheradpour P."/>
            <person name="Kirkness E.F."/>
            <person name="Koerich L.B."/>
            <person name="Kristiansen K."/>
            <person name="Kudrna D."/>
            <person name="Kulathinal R.J."/>
            <person name="Kumar S."/>
            <person name="Kwok R."/>
            <person name="Lander E."/>
            <person name="Langley C.H."/>
            <person name="Lapoint R."/>
            <person name="Lazzaro B.P."/>
            <person name="Lee S.J."/>
            <person name="Levesque L."/>
            <person name="Li R."/>
            <person name="Lin C.F."/>
            <person name="Lin M.F."/>
            <person name="Lindblad-Toh K."/>
            <person name="Llopart A."/>
            <person name="Long M."/>
            <person name="Low L."/>
            <person name="Lozovsky E."/>
            <person name="Lu J."/>
            <person name="Luo M."/>
            <person name="Machado C.A."/>
            <person name="Makalowski W."/>
            <person name="Marzo M."/>
            <person name="Matsuda M."/>
            <person name="Matzkin L."/>
            <person name="McAllister B."/>
            <person name="McBride C.S."/>
            <person name="McKernan B."/>
            <person name="McKernan K."/>
            <person name="Mendez-Lago M."/>
            <person name="Minx P."/>
            <person name="Mollenhauer M.U."/>
            <person name="Montooth K."/>
            <person name="Mount S.M."/>
            <person name="Mu X."/>
            <person name="Myers E."/>
            <person name="Negre B."/>
            <person name="Newfeld S."/>
            <person name="Nielsen R."/>
            <person name="Noor M.A."/>
            <person name="O'Grady P."/>
            <person name="Pachter L."/>
            <person name="Papaceit M."/>
            <person name="Parisi M.J."/>
            <person name="Parisi M."/>
            <person name="Parts L."/>
            <person name="Pedersen J.S."/>
            <person name="Pesole G."/>
            <person name="Phillippy A.M."/>
            <person name="Ponting C.P."/>
            <person name="Pop M."/>
            <person name="Porcelli D."/>
            <person name="Powell J.R."/>
            <person name="Prohaska S."/>
            <person name="Pruitt K."/>
            <person name="Puig M."/>
            <person name="Quesneville H."/>
            <person name="Ram K.R."/>
            <person name="Rand D."/>
            <person name="Rasmussen M.D."/>
            <person name="Reed L.K."/>
            <person name="Reenan R."/>
            <person name="Reily A."/>
            <person name="Remington K.A."/>
            <person name="Rieger T.T."/>
            <person name="Ritchie M.G."/>
            <person name="Robin C."/>
            <person name="Rogers Y.H."/>
            <person name="Rohde C."/>
            <person name="Rozas J."/>
            <person name="Rubenfield M.J."/>
            <person name="Ruiz A."/>
            <person name="Russo S."/>
            <person name="Salzberg S.L."/>
            <person name="Sanchez-Gracia A."/>
            <person name="Saranga D.J."/>
            <person name="Sato H."/>
            <person name="Schaeffer S.W."/>
            <person name="Schatz M.C."/>
            <person name="Schlenke T."/>
            <person name="Schwartz R."/>
            <person name="Segarra C."/>
            <person name="Singh R.S."/>
            <person name="Sirot L."/>
            <person name="Sirota M."/>
            <person name="Sisneros N.B."/>
            <person name="Smith C.D."/>
            <person name="Smith T.F."/>
            <person name="Spieth J."/>
            <person name="Stage D.E."/>
            <person name="Stark A."/>
            <person name="Stephan W."/>
            <person name="Strausberg R.L."/>
            <person name="Strempel S."/>
            <person name="Sturgill D."/>
            <person name="Sutton G."/>
            <person name="Sutton G.G."/>
            <person name="Tao W."/>
            <person name="Teichmann S."/>
            <person name="Tobari Y.N."/>
            <person name="Tomimura Y."/>
            <person name="Tsolas J.M."/>
            <person name="Valente V.L."/>
            <person name="Venter E."/>
            <person name="Venter J.C."/>
            <person name="Vicario S."/>
            <person name="Vieira F.G."/>
            <person name="Vilella A.J."/>
            <person name="Villasante A."/>
            <person name="Walenz B."/>
            <person name="Wang J."/>
            <person name="Wasserman M."/>
            <person name="Watts T."/>
            <person name="Wilson D."/>
            <person name="Wilson R.K."/>
            <person name="Wing R.A."/>
            <person name="Wolfner M.F."/>
            <person name="Wong A."/>
            <person name="Wong G.K."/>
            <person name="Wu C.I."/>
            <person name="Wu G."/>
            <person name="Yamamoto D."/>
            <person name="Yang H.P."/>
            <person name="Yang S.P."/>
            <person name="Yorke J.A."/>
            <person name="Yoshida K."/>
            <person name="Zdobnov E."/>
            <person name="Zhang P."/>
            <person name="Zhang Y."/>
            <person name="Zimin A.V."/>
            <person name="Baldwin J."/>
            <person name="Abdouelleil A."/>
            <person name="Abdulkadir J."/>
            <person name="Abebe A."/>
            <person name="Abera B."/>
            <person name="Abreu J."/>
            <person name="Acer S.C."/>
            <person name="Aftuck L."/>
            <person name="Alexander A."/>
            <person name="An P."/>
            <person name="Anderson E."/>
            <person name="Anderson S."/>
            <person name="Arachi H."/>
            <person name="Azer M."/>
            <person name="Bachantsang P."/>
            <person name="Barry A."/>
            <person name="Bayul T."/>
            <person name="Berlin A."/>
            <person name="Bessette D."/>
            <person name="Bloom T."/>
            <person name="Blye J."/>
            <person name="Boguslavskiy L."/>
            <person name="Bonnet C."/>
            <person name="Boukhgalter B."/>
            <person name="Bourzgui I."/>
            <person name="Brown A."/>
            <person name="Cahill P."/>
            <person name="Channer S."/>
            <person name="Cheshatsang Y."/>
            <person name="Chuda L."/>
            <person name="Citroen M."/>
            <person name="Collymore A."/>
            <person name="Cooke P."/>
            <person name="Costello M."/>
            <person name="D'Aco K."/>
            <person name="Daza R."/>
            <person name="De Haan G."/>
            <person name="DeGray S."/>
            <person name="DeMaso C."/>
            <person name="Dhargay N."/>
            <person name="Dooley K."/>
            <person name="Dooley E."/>
            <person name="Doricent M."/>
            <person name="Dorje P."/>
            <person name="Dorjee K."/>
            <person name="Dupes A."/>
            <person name="Elong R."/>
            <person name="Falk J."/>
            <person name="Farina A."/>
            <person name="Faro S."/>
            <person name="Ferguson D."/>
            <person name="Fisher S."/>
            <person name="Foley C.D."/>
            <person name="Franke A."/>
            <person name="Friedrich D."/>
            <person name="Gadbois L."/>
            <person name="Gearin G."/>
            <person name="Gearin C.R."/>
            <person name="Giannoukos G."/>
            <person name="Goode T."/>
            <person name="Graham J."/>
            <person name="Grandbois E."/>
            <person name="Grewal S."/>
            <person name="Gyaltsen K."/>
            <person name="Hafez N."/>
            <person name="Hagos B."/>
            <person name="Hall J."/>
            <person name="Henson C."/>
            <person name="Hollinger A."/>
            <person name="Honan T."/>
            <person name="Huard M.D."/>
            <person name="Hughes L."/>
            <person name="Hurhula B."/>
            <person name="Husby M.E."/>
            <person name="Kamat A."/>
            <person name="Kanga B."/>
            <person name="Kashin S."/>
            <person name="Khazanovich D."/>
            <person name="Kisner P."/>
            <person name="Lance K."/>
            <person name="Lara M."/>
            <person name="Lee W."/>
            <person name="Lennon N."/>
            <person name="Letendre F."/>
            <person name="LeVine R."/>
            <person name="Lipovsky A."/>
            <person name="Liu X."/>
            <person name="Liu J."/>
            <person name="Liu S."/>
            <person name="Lokyitsang T."/>
            <person name="Lokyitsang Y."/>
            <person name="Lubonja R."/>
            <person name="Lui A."/>
            <person name="MacDonald P."/>
            <person name="Magnisalis V."/>
            <person name="Maru K."/>
            <person name="Matthews C."/>
            <person name="McCusker W."/>
            <person name="McDonough S."/>
            <person name="Mehta T."/>
            <person name="Meldrim J."/>
            <person name="Meneus L."/>
            <person name="Mihai O."/>
            <person name="Mihalev A."/>
            <person name="Mihova T."/>
            <person name="Mittelman R."/>
            <person name="Mlenga V."/>
            <person name="Montmayeur A."/>
            <person name="Mulrain L."/>
            <person name="Navidi A."/>
            <person name="Naylor J."/>
            <person name="Negash T."/>
            <person name="Nguyen T."/>
            <person name="Nguyen N."/>
            <person name="Nicol R."/>
            <person name="Norbu C."/>
            <person name="Norbu N."/>
            <person name="Novod N."/>
            <person name="O'Neill B."/>
            <person name="Osman S."/>
            <person name="Markiewicz E."/>
            <person name="Oyono O.L."/>
            <person name="Patti C."/>
            <person name="Phunkhang P."/>
            <person name="Pierre F."/>
            <person name="Priest M."/>
            <person name="Raghuraman S."/>
            <person name="Rege F."/>
            <person name="Reyes R."/>
            <person name="Rise C."/>
            <person name="Rogov P."/>
            <person name="Ross K."/>
            <person name="Ryan E."/>
            <person name="Settipalli S."/>
            <person name="Shea T."/>
            <person name="Sherpa N."/>
            <person name="Shi L."/>
            <person name="Shih D."/>
            <person name="Sparrow T."/>
            <person name="Spaulding J."/>
            <person name="Stalker J."/>
            <person name="Stange-Thomann N."/>
            <person name="Stavropoulos S."/>
            <person name="Stone C."/>
            <person name="Strader C."/>
            <person name="Tesfaye S."/>
            <person name="Thomson T."/>
            <person name="Thoulutsang Y."/>
            <person name="Thoulutsang D."/>
            <person name="Topham K."/>
            <person name="Topping I."/>
            <person name="Tsamla T."/>
            <person name="Vassiliev H."/>
            <person name="Vo A."/>
            <person name="Wangchuk T."/>
            <person name="Wangdi T."/>
            <person name="Weiand M."/>
            <person name="Wilkinson J."/>
            <person name="Wilson A."/>
            <person name="Yadav S."/>
            <person name="Young G."/>
            <person name="Yu Q."/>
            <person name="Zembek L."/>
            <person name="Zhong D."/>
            <person name="Zimmer A."/>
            <person name="Zwirko Z."/>
            <person name="Jaffe D.B."/>
            <person name="Alvarez P."/>
            <person name="Brockman W."/>
            <person name="Butler J."/>
            <person name="Chin C."/>
            <person name="Gnerre S."/>
            <person name="Grabherr M."/>
            <person name="Kleber M."/>
            <person name="Mauceli E."/>
            <person name="MacCallum I."/>
        </authorList>
    </citation>
    <scope>NUCLEOTIDE SEQUENCE [LARGE SCALE GENOMIC DNA]</scope>
    <source>
        <strain evidence="5">Tucson 15010-1051.87</strain>
    </source>
</reference>
<feature type="chain" id="PRO_5002813838" description="Peptidase S1 domain-containing protein" evidence="2">
    <location>
        <begin position="29"/>
        <end position="288"/>
    </location>
</feature>
<dbReference type="KEGG" id="dvi:6632704"/>
<dbReference type="SMART" id="SM00020">
    <property type="entry name" value="Tryp_SPc"/>
    <property type="match status" value="1"/>
</dbReference>
<evidence type="ECO:0000259" key="3">
    <source>
        <dbReference type="PROSITE" id="PS50240"/>
    </source>
</evidence>
<dbReference type="Proteomes" id="UP000008792">
    <property type="component" value="Unassembled WGS sequence"/>
</dbReference>
<feature type="signal peptide" evidence="2">
    <location>
        <begin position="1"/>
        <end position="28"/>
    </location>
</feature>
<dbReference type="Pfam" id="PF00089">
    <property type="entry name" value="Trypsin"/>
    <property type="match status" value="1"/>
</dbReference>
<dbReference type="EMBL" id="CH940652">
    <property type="protein sequence ID" value="EDW59149.1"/>
    <property type="molecule type" value="Genomic_DNA"/>
</dbReference>
<dbReference type="OMA" id="YHRVIPY"/>
<gene>
    <name evidence="4" type="primary">Dvir\GJ10719</name>
    <name evidence="4" type="ORF">Dvir_GJ10719</name>
</gene>
<sequence length="288" mass="32937">MLKRRNKSRYCSIIWPLLLLSLPYSCLAKCLRDRGDQNNEYEIAEPGTTPYHVSINHTEQGHLCSGVIFALHWVLSSAQCVHELDWTQARIVAGIQDLLDAQQGDIHHIDYVVIHALFDPIARVNDISLIRSRLKFEYTAHVRPIPIDWQTPPRDAILRLTGWRWLNIPNENKTQLRSVNLKAMSYRECFKRFILTPKKHIDVGYLCTLINNLSGNRLIETGSPLVYNDKLVGISSISAICPYHCSNCDPFVASKIAYFYDFIIGITRGCSNCPQIAGYTAAYFQTYF</sequence>
<dbReference type="HOGENOM" id="CLU_006842_7_4_1"/>
<dbReference type="InParanoid" id="B4M673"/>
<dbReference type="GO" id="GO:0004252">
    <property type="term" value="F:serine-type endopeptidase activity"/>
    <property type="evidence" value="ECO:0007669"/>
    <property type="project" value="InterPro"/>
</dbReference>
<organism evidence="4 5">
    <name type="scientific">Drosophila virilis</name>
    <name type="common">Fruit fly</name>
    <dbReference type="NCBI Taxonomy" id="7244"/>
    <lineage>
        <taxon>Eukaryota</taxon>
        <taxon>Metazoa</taxon>
        <taxon>Ecdysozoa</taxon>
        <taxon>Arthropoda</taxon>
        <taxon>Hexapoda</taxon>
        <taxon>Insecta</taxon>
        <taxon>Pterygota</taxon>
        <taxon>Neoptera</taxon>
        <taxon>Endopterygota</taxon>
        <taxon>Diptera</taxon>
        <taxon>Brachycera</taxon>
        <taxon>Muscomorpha</taxon>
        <taxon>Ephydroidea</taxon>
        <taxon>Drosophilidae</taxon>
        <taxon>Drosophila</taxon>
    </lineage>
</organism>
<dbReference type="InterPro" id="IPR043504">
    <property type="entry name" value="Peptidase_S1_PA_chymotrypsin"/>
</dbReference>
<accession>B4M673</accession>
<dbReference type="GO" id="GO:0006508">
    <property type="term" value="P:proteolysis"/>
    <property type="evidence" value="ECO:0007669"/>
    <property type="project" value="InterPro"/>
</dbReference>
<name>B4M673_DROVI</name>
<dbReference type="Gene3D" id="2.40.10.10">
    <property type="entry name" value="Trypsin-like serine proteases"/>
    <property type="match status" value="1"/>
</dbReference>
<keyword evidence="4" id="KW-0378">Hydrolase</keyword>
<feature type="domain" description="Peptidase S1" evidence="3">
    <location>
        <begin position="33"/>
        <end position="268"/>
    </location>
</feature>
<evidence type="ECO:0000256" key="1">
    <source>
        <dbReference type="ARBA" id="ARBA00023157"/>
    </source>
</evidence>
<proteinExistence type="predicted"/>
<dbReference type="InterPro" id="IPR001254">
    <property type="entry name" value="Trypsin_dom"/>
</dbReference>
<dbReference type="PROSITE" id="PS50240">
    <property type="entry name" value="TRYPSIN_DOM"/>
    <property type="match status" value="1"/>
</dbReference>
<dbReference type="PANTHER" id="PTHR24250">
    <property type="entry name" value="CHYMOTRYPSIN-RELATED"/>
    <property type="match status" value="1"/>
</dbReference>
<protein>
    <recommendedName>
        <fullName evidence="3">Peptidase S1 domain-containing protein</fullName>
    </recommendedName>
</protein>
<dbReference type="PhylomeDB" id="B4M673"/>
<keyword evidence="5" id="KW-1185">Reference proteome</keyword>
<dbReference type="AlphaFoldDB" id="B4M673"/>
<dbReference type="SUPFAM" id="SSF50494">
    <property type="entry name" value="Trypsin-like serine proteases"/>
    <property type="match status" value="1"/>
</dbReference>
<dbReference type="InterPro" id="IPR009003">
    <property type="entry name" value="Peptidase_S1_PA"/>
</dbReference>
<dbReference type="eggNOG" id="KOG3627">
    <property type="taxonomic scope" value="Eukaryota"/>
</dbReference>